<sequence>MSADAKGSVGRKYLESPGTLRINPLKQAHKTS</sequence>
<feature type="region of interest" description="Disordered" evidence="1">
    <location>
        <begin position="1"/>
        <end position="32"/>
    </location>
</feature>
<evidence type="ECO:0000256" key="1">
    <source>
        <dbReference type="SAM" id="MobiDB-lite"/>
    </source>
</evidence>
<gene>
    <name evidence="2" type="ORF">rCG_23165</name>
</gene>
<evidence type="ECO:0000313" key="2">
    <source>
        <dbReference type="EMBL" id="EDL85182.1"/>
    </source>
</evidence>
<dbReference type="AlphaFoldDB" id="A6KG97"/>
<accession>A6KG97</accession>
<dbReference type="Proteomes" id="UP000234681">
    <property type="component" value="Chromosome X"/>
</dbReference>
<evidence type="ECO:0000313" key="3">
    <source>
        <dbReference type="Proteomes" id="UP000234681"/>
    </source>
</evidence>
<protein>
    <submittedName>
        <fullName evidence="2">RCG23165</fullName>
    </submittedName>
</protein>
<dbReference type="EMBL" id="CH474047">
    <property type="protein sequence ID" value="EDL85182.1"/>
    <property type="molecule type" value="Genomic_DNA"/>
</dbReference>
<organism evidence="2 3">
    <name type="scientific">Rattus norvegicus</name>
    <name type="common">Rat</name>
    <dbReference type="NCBI Taxonomy" id="10116"/>
    <lineage>
        <taxon>Eukaryota</taxon>
        <taxon>Metazoa</taxon>
        <taxon>Chordata</taxon>
        <taxon>Craniata</taxon>
        <taxon>Vertebrata</taxon>
        <taxon>Euteleostomi</taxon>
        <taxon>Mammalia</taxon>
        <taxon>Eutheria</taxon>
        <taxon>Euarchontoglires</taxon>
        <taxon>Glires</taxon>
        <taxon>Rodentia</taxon>
        <taxon>Myomorpha</taxon>
        <taxon>Muroidea</taxon>
        <taxon>Muridae</taxon>
        <taxon>Murinae</taxon>
        <taxon>Rattus</taxon>
    </lineage>
</organism>
<reference evidence="2 3" key="1">
    <citation type="submission" date="2005-09" db="EMBL/GenBank/DDBJ databases">
        <authorList>
            <person name="Mural R.J."/>
            <person name="Li P.W."/>
            <person name="Adams M.D."/>
            <person name="Amanatides P.G."/>
            <person name="Baden-Tillson H."/>
            <person name="Barnstead M."/>
            <person name="Chin S.H."/>
            <person name="Dew I."/>
            <person name="Evans C.A."/>
            <person name="Ferriera S."/>
            <person name="Flanigan M."/>
            <person name="Fosler C."/>
            <person name="Glodek A."/>
            <person name="Gu Z."/>
            <person name="Holt R.A."/>
            <person name="Jennings D."/>
            <person name="Kraft C.L."/>
            <person name="Lu F."/>
            <person name="Nguyen T."/>
            <person name="Nusskern D.R."/>
            <person name="Pfannkoch C.M."/>
            <person name="Sitter C."/>
            <person name="Sutton G.G."/>
            <person name="Venter J.C."/>
            <person name="Wang Z."/>
            <person name="Woodage T."/>
            <person name="Zheng X.H."/>
            <person name="Zhong F."/>
        </authorList>
    </citation>
    <scope>NUCLEOTIDE SEQUENCE [LARGE SCALE GENOMIC DNA]</scope>
    <source>
        <strain>BN</strain>
        <strain evidence="3">Sprague-Dawley</strain>
    </source>
</reference>
<proteinExistence type="predicted"/>
<name>A6KG97_RAT</name>